<evidence type="ECO:0000313" key="1">
    <source>
        <dbReference type="EMBL" id="MBX31488.1"/>
    </source>
</evidence>
<name>A0A2P2MMQ7_RHIMU</name>
<organism evidence="1">
    <name type="scientific">Rhizophora mucronata</name>
    <name type="common">Asiatic mangrove</name>
    <dbReference type="NCBI Taxonomy" id="61149"/>
    <lineage>
        <taxon>Eukaryota</taxon>
        <taxon>Viridiplantae</taxon>
        <taxon>Streptophyta</taxon>
        <taxon>Embryophyta</taxon>
        <taxon>Tracheophyta</taxon>
        <taxon>Spermatophyta</taxon>
        <taxon>Magnoliopsida</taxon>
        <taxon>eudicotyledons</taxon>
        <taxon>Gunneridae</taxon>
        <taxon>Pentapetalae</taxon>
        <taxon>rosids</taxon>
        <taxon>fabids</taxon>
        <taxon>Malpighiales</taxon>
        <taxon>Rhizophoraceae</taxon>
        <taxon>Rhizophora</taxon>
    </lineage>
</organism>
<reference evidence="1" key="1">
    <citation type="submission" date="2018-02" db="EMBL/GenBank/DDBJ databases">
        <title>Rhizophora mucronata_Transcriptome.</title>
        <authorList>
            <person name="Meera S.P."/>
            <person name="Sreeshan A."/>
            <person name="Augustine A."/>
        </authorList>
    </citation>
    <scope>NUCLEOTIDE SEQUENCE</scope>
    <source>
        <tissue evidence="1">Leaf</tissue>
    </source>
</reference>
<dbReference type="InterPro" id="IPR036392">
    <property type="entry name" value="PLAT/LH2_dom_sf"/>
</dbReference>
<proteinExistence type="predicted"/>
<protein>
    <submittedName>
        <fullName evidence="1">Uncharacterized protein MANES_12G014400</fullName>
    </submittedName>
</protein>
<dbReference type="SUPFAM" id="SSF49723">
    <property type="entry name" value="Lipase/lipooxygenase domain (PLAT/LH2 domain)"/>
    <property type="match status" value="1"/>
</dbReference>
<accession>A0A2P2MMQ7</accession>
<sequence length="127" mass="13847">MYAAKQVSPLKSNFSFQRSLAASSGKYAFFPANRVPGSRVNPSGSIKAAISREDKAVKSAKSLEEVNGSLSTSVKNRGVIDLKAVITIRKKMKENISEKIEDQWEFFINGIGQGIVIQLISEEIDPG</sequence>
<dbReference type="AlphaFoldDB" id="A0A2P2MMQ7"/>
<dbReference type="EMBL" id="GGEC01051004">
    <property type="protein sequence ID" value="MBX31488.1"/>
    <property type="molecule type" value="Transcribed_RNA"/>
</dbReference>